<dbReference type="InterPro" id="IPR036876">
    <property type="entry name" value="UVR_dom_sf"/>
</dbReference>
<dbReference type="RefSeq" id="WP_126991995.1">
    <property type="nucleotide sequence ID" value="NZ_JTFC01000044.1"/>
</dbReference>
<dbReference type="GO" id="GO:0050897">
    <property type="term" value="F:cobalt ion binding"/>
    <property type="evidence" value="ECO:0007669"/>
    <property type="project" value="TreeGrafter"/>
</dbReference>
<dbReference type="Proteomes" id="UP000288623">
    <property type="component" value="Unassembled WGS sequence"/>
</dbReference>
<feature type="domain" description="UVR" evidence="1">
    <location>
        <begin position="136"/>
        <end position="171"/>
    </location>
</feature>
<comment type="caution">
    <text evidence="2">The sequence shown here is derived from an EMBL/GenBank/DDBJ whole genome shotgun (WGS) entry which is preliminary data.</text>
</comment>
<dbReference type="PIRSF" id="PIRSF015034">
    <property type="entry name" value="YacH"/>
    <property type="match status" value="1"/>
</dbReference>
<proteinExistence type="predicted"/>
<dbReference type="GO" id="GO:1990170">
    <property type="term" value="P:stress response to cadmium ion"/>
    <property type="evidence" value="ECO:0007669"/>
    <property type="project" value="TreeGrafter"/>
</dbReference>
<dbReference type="PANTHER" id="PTHR38430">
    <property type="entry name" value="PROTEIN-ARGININE KINASE ACTIVATOR PROTEIN"/>
    <property type="match status" value="1"/>
</dbReference>
<dbReference type="InterPro" id="IPR025542">
    <property type="entry name" value="YacH"/>
</dbReference>
<dbReference type="OrthoDB" id="9788704at2"/>
<sequence>MICENCKQRPATITLTQVKNGQQITKHYCEICSQQLHQHDHSQNEHVPLQQLFADWFGIPTWSANAPKSQQQEEHLICPNCGMTYKQFLHDGKFNCPTCYDAFRDELPQVMKRLHNGATRHVGKMPGAVNATYKLKQEIEGLRNDMKKAVEEERFEDAATLRDQARKLEKELHGGDLNG</sequence>
<dbReference type="AlphaFoldDB" id="A0A433RPF5"/>
<dbReference type="Pfam" id="PF02151">
    <property type="entry name" value="UVR"/>
    <property type="match status" value="1"/>
</dbReference>
<dbReference type="Gene3D" id="4.10.860.10">
    <property type="entry name" value="UVR domain"/>
    <property type="match status" value="1"/>
</dbReference>
<keyword evidence="3" id="KW-1185">Reference proteome</keyword>
<dbReference type="GO" id="GO:1990169">
    <property type="term" value="P:stress response to copper ion"/>
    <property type="evidence" value="ECO:0007669"/>
    <property type="project" value="TreeGrafter"/>
</dbReference>
<protein>
    <submittedName>
        <fullName evidence="2">Nucleotide excision repair protein</fullName>
    </submittedName>
</protein>
<organism evidence="2 3">
    <name type="scientific">Candidatus Kurthia intestinigallinarum</name>
    <dbReference type="NCBI Taxonomy" id="1562256"/>
    <lineage>
        <taxon>Bacteria</taxon>
        <taxon>Bacillati</taxon>
        <taxon>Bacillota</taxon>
        <taxon>Bacilli</taxon>
        <taxon>Bacillales</taxon>
        <taxon>Caryophanaceae</taxon>
        <taxon>Kurthia</taxon>
    </lineage>
</organism>
<gene>
    <name evidence="2" type="ORF">QI30_18080</name>
</gene>
<dbReference type="SUPFAM" id="SSF46600">
    <property type="entry name" value="C-terminal UvrC-binding domain of UvrB"/>
    <property type="match status" value="1"/>
</dbReference>
<dbReference type="PANTHER" id="PTHR38430:SF1">
    <property type="entry name" value="PROTEIN-ARGININE KINASE ACTIVATOR PROTEIN"/>
    <property type="match status" value="1"/>
</dbReference>
<reference evidence="2 3" key="1">
    <citation type="submission" date="2014-11" db="EMBL/GenBank/DDBJ databases">
        <title>Genome sequence and analysis of novel Kurthia sp.</title>
        <authorList>
            <person name="Lawson J.N."/>
            <person name="Gonzalez J.E."/>
            <person name="Rinauldi L."/>
            <person name="Xuan Z."/>
            <person name="Firman A."/>
            <person name="Shaddox L."/>
            <person name="Trudeau A."/>
            <person name="Shah S."/>
            <person name="Reiman D."/>
        </authorList>
    </citation>
    <scope>NUCLEOTIDE SEQUENCE [LARGE SCALE GENOMIC DNA]</scope>
    <source>
        <strain evidence="2 3">3B1D</strain>
    </source>
</reference>
<dbReference type="GO" id="GO:0046870">
    <property type="term" value="F:cadmium ion binding"/>
    <property type="evidence" value="ECO:0007669"/>
    <property type="project" value="TreeGrafter"/>
</dbReference>
<accession>A0A433RPF5</accession>
<dbReference type="InterPro" id="IPR001943">
    <property type="entry name" value="UVR_dom"/>
</dbReference>
<name>A0A433RPF5_9BACL</name>
<dbReference type="GO" id="GO:0005507">
    <property type="term" value="F:copper ion binding"/>
    <property type="evidence" value="ECO:0007669"/>
    <property type="project" value="TreeGrafter"/>
</dbReference>
<dbReference type="EMBL" id="JTFC01000044">
    <property type="protein sequence ID" value="RUS51906.1"/>
    <property type="molecule type" value="Genomic_DNA"/>
</dbReference>
<evidence type="ECO:0000313" key="3">
    <source>
        <dbReference type="Proteomes" id="UP000288623"/>
    </source>
</evidence>
<evidence type="ECO:0000313" key="2">
    <source>
        <dbReference type="EMBL" id="RUS51906.1"/>
    </source>
</evidence>
<evidence type="ECO:0000259" key="1">
    <source>
        <dbReference type="PROSITE" id="PS50151"/>
    </source>
</evidence>
<dbReference type="GO" id="GO:0008270">
    <property type="term" value="F:zinc ion binding"/>
    <property type="evidence" value="ECO:0007669"/>
    <property type="project" value="TreeGrafter"/>
</dbReference>
<dbReference type="PROSITE" id="PS50151">
    <property type="entry name" value="UVR"/>
    <property type="match status" value="1"/>
</dbReference>